<proteinExistence type="predicted"/>
<accession>J3N815</accession>
<dbReference type="AlphaFoldDB" id="J3N815"/>
<evidence type="ECO:0000313" key="2">
    <source>
        <dbReference type="Proteomes" id="UP000006038"/>
    </source>
</evidence>
<reference evidence="1" key="2">
    <citation type="submission" date="2013-04" db="UniProtKB">
        <authorList>
            <consortium name="EnsemblPlants"/>
        </authorList>
    </citation>
    <scope>IDENTIFICATION</scope>
</reference>
<organism evidence="1">
    <name type="scientific">Oryza brachyantha</name>
    <name type="common">malo sina</name>
    <dbReference type="NCBI Taxonomy" id="4533"/>
    <lineage>
        <taxon>Eukaryota</taxon>
        <taxon>Viridiplantae</taxon>
        <taxon>Streptophyta</taxon>
        <taxon>Embryophyta</taxon>
        <taxon>Tracheophyta</taxon>
        <taxon>Spermatophyta</taxon>
        <taxon>Magnoliopsida</taxon>
        <taxon>Liliopsida</taxon>
        <taxon>Poales</taxon>
        <taxon>Poaceae</taxon>
        <taxon>BOP clade</taxon>
        <taxon>Oryzoideae</taxon>
        <taxon>Oryzeae</taxon>
        <taxon>Oryzinae</taxon>
        <taxon>Oryza</taxon>
    </lineage>
</organism>
<reference evidence="1" key="1">
    <citation type="journal article" date="2013" name="Nat. Commun.">
        <title>Whole-genome sequencing of Oryza brachyantha reveals mechanisms underlying Oryza genome evolution.</title>
        <authorList>
            <person name="Chen J."/>
            <person name="Huang Q."/>
            <person name="Gao D."/>
            <person name="Wang J."/>
            <person name="Lang Y."/>
            <person name="Liu T."/>
            <person name="Li B."/>
            <person name="Bai Z."/>
            <person name="Luis Goicoechea J."/>
            <person name="Liang C."/>
            <person name="Chen C."/>
            <person name="Zhang W."/>
            <person name="Sun S."/>
            <person name="Liao Y."/>
            <person name="Zhang X."/>
            <person name="Yang L."/>
            <person name="Song C."/>
            <person name="Wang M."/>
            <person name="Shi J."/>
            <person name="Liu G."/>
            <person name="Liu J."/>
            <person name="Zhou H."/>
            <person name="Zhou W."/>
            <person name="Yu Q."/>
            <person name="An N."/>
            <person name="Chen Y."/>
            <person name="Cai Q."/>
            <person name="Wang B."/>
            <person name="Liu B."/>
            <person name="Min J."/>
            <person name="Huang Y."/>
            <person name="Wu H."/>
            <person name="Li Z."/>
            <person name="Zhang Y."/>
            <person name="Yin Y."/>
            <person name="Song W."/>
            <person name="Jiang J."/>
            <person name="Jackson S.A."/>
            <person name="Wing R.A."/>
            <person name="Wang J."/>
            <person name="Chen M."/>
        </authorList>
    </citation>
    <scope>NUCLEOTIDE SEQUENCE [LARGE SCALE GENOMIC DNA]</scope>
    <source>
        <strain evidence="1">cv. IRGC 101232</strain>
    </source>
</reference>
<keyword evidence="2" id="KW-1185">Reference proteome</keyword>
<sequence length="138" mass="14635">SAIGAGGAYPLGEAVAVGGLAAAGAHVDVVLGRLDGDVLPLAIAGVSGLAGEWFRVLVCRGVSGELAFLGLLLRLRQLRKIDRCRAGWALRFRWRNRARAEEYLCQGRRRRSVLPFALGAGRLPLPAGSVAARPIARR</sequence>
<protein>
    <submittedName>
        <fullName evidence="1">Uncharacterized protein</fullName>
    </submittedName>
</protein>
<dbReference type="EnsemblPlants" id="OB11G19510.1">
    <property type="protein sequence ID" value="OB11G19510.1"/>
    <property type="gene ID" value="OB11G19510"/>
</dbReference>
<dbReference type="Proteomes" id="UP000006038">
    <property type="component" value="Chromosome 11"/>
</dbReference>
<dbReference type="Gramene" id="OB11G19510.1">
    <property type="protein sequence ID" value="OB11G19510.1"/>
    <property type="gene ID" value="OB11G19510"/>
</dbReference>
<name>J3N815_ORYBR</name>
<dbReference type="HOGENOM" id="CLU_1860394_0_0_1"/>
<evidence type="ECO:0000313" key="1">
    <source>
        <dbReference type="EnsemblPlants" id="OB11G19510.1"/>
    </source>
</evidence>